<evidence type="ECO:0000256" key="1">
    <source>
        <dbReference type="SAM" id="MobiDB-lite"/>
    </source>
</evidence>
<evidence type="ECO:0000313" key="4">
    <source>
        <dbReference type="Proteomes" id="UP001188597"/>
    </source>
</evidence>
<dbReference type="PANTHER" id="PTHR14795">
    <property type="entry name" value="HELICASE RELATED"/>
    <property type="match status" value="1"/>
</dbReference>
<organism evidence="3 4">
    <name type="scientific">Escallonia herrerae</name>
    <dbReference type="NCBI Taxonomy" id="1293975"/>
    <lineage>
        <taxon>Eukaryota</taxon>
        <taxon>Viridiplantae</taxon>
        <taxon>Streptophyta</taxon>
        <taxon>Embryophyta</taxon>
        <taxon>Tracheophyta</taxon>
        <taxon>Spermatophyta</taxon>
        <taxon>Magnoliopsida</taxon>
        <taxon>eudicotyledons</taxon>
        <taxon>Gunneridae</taxon>
        <taxon>Pentapetalae</taxon>
        <taxon>asterids</taxon>
        <taxon>campanulids</taxon>
        <taxon>Escalloniales</taxon>
        <taxon>Escalloniaceae</taxon>
        <taxon>Escallonia</taxon>
    </lineage>
</organism>
<dbReference type="SUPFAM" id="SSF56300">
    <property type="entry name" value="Metallo-dependent phosphatases"/>
    <property type="match status" value="1"/>
</dbReference>
<sequence length="165" mass="18184">MGAAIWVLFLCLIVPSSTTGKREIIDVKGGPDDVVWVVQLSDLHFSVHHPERAGDFKRLVGPTLSMINPSLVLVTGDLTGAAESKGTPMSPSSHHNQINSVVVSARARYSDSVLKRETMNCFLLHQEMRELPRTKQKPIVERQLKRSRPQSASKKAVSCREDADG</sequence>
<accession>A0AA88W733</accession>
<reference evidence="3" key="1">
    <citation type="submission" date="2022-12" db="EMBL/GenBank/DDBJ databases">
        <title>Draft genome assemblies for two species of Escallonia (Escalloniales).</title>
        <authorList>
            <person name="Chanderbali A."/>
            <person name="Dervinis C."/>
            <person name="Anghel I."/>
            <person name="Soltis D."/>
            <person name="Soltis P."/>
            <person name="Zapata F."/>
        </authorList>
    </citation>
    <scope>NUCLEOTIDE SEQUENCE</scope>
    <source>
        <strain evidence="3">UCBG64.0493</strain>
        <tissue evidence="3">Leaf</tissue>
    </source>
</reference>
<name>A0AA88W733_9ASTE</name>
<dbReference type="Proteomes" id="UP001188597">
    <property type="component" value="Unassembled WGS sequence"/>
</dbReference>
<protein>
    <recommendedName>
        <fullName evidence="5">Calcineurin-like phosphoesterase domain-containing protein</fullName>
    </recommendedName>
</protein>
<dbReference type="AlphaFoldDB" id="A0AA88W733"/>
<dbReference type="PANTHER" id="PTHR14795:SF0">
    <property type="entry name" value="TRANSMEMBRANE PROTEIN 62"/>
    <property type="match status" value="1"/>
</dbReference>
<feature type="compositionally biased region" description="Basic and acidic residues" evidence="1">
    <location>
        <begin position="133"/>
        <end position="144"/>
    </location>
</feature>
<evidence type="ECO:0000313" key="3">
    <source>
        <dbReference type="EMBL" id="KAK3020509.1"/>
    </source>
</evidence>
<keyword evidence="4" id="KW-1185">Reference proteome</keyword>
<proteinExistence type="predicted"/>
<evidence type="ECO:0008006" key="5">
    <source>
        <dbReference type="Google" id="ProtNLM"/>
    </source>
</evidence>
<feature type="chain" id="PRO_5041715703" description="Calcineurin-like phosphoesterase domain-containing protein" evidence="2">
    <location>
        <begin position="21"/>
        <end position="165"/>
    </location>
</feature>
<keyword evidence="2" id="KW-0732">Signal</keyword>
<feature type="region of interest" description="Disordered" evidence="1">
    <location>
        <begin position="133"/>
        <end position="165"/>
    </location>
</feature>
<feature type="signal peptide" evidence="2">
    <location>
        <begin position="1"/>
        <end position="20"/>
    </location>
</feature>
<dbReference type="InterPro" id="IPR029052">
    <property type="entry name" value="Metallo-depent_PP-like"/>
</dbReference>
<evidence type="ECO:0000256" key="2">
    <source>
        <dbReference type="SAM" id="SignalP"/>
    </source>
</evidence>
<dbReference type="EMBL" id="JAVXUP010000810">
    <property type="protein sequence ID" value="KAK3020509.1"/>
    <property type="molecule type" value="Genomic_DNA"/>
</dbReference>
<gene>
    <name evidence="3" type="ORF">RJ639_045451</name>
</gene>
<comment type="caution">
    <text evidence="3">The sequence shown here is derived from an EMBL/GenBank/DDBJ whole genome shotgun (WGS) entry which is preliminary data.</text>
</comment>